<dbReference type="EnsemblPlants" id="OMERI07G08060.1">
    <property type="protein sequence ID" value="OMERI07G08060.1"/>
    <property type="gene ID" value="OMERI07G08060"/>
</dbReference>
<dbReference type="HOGENOM" id="CLU_2403359_0_0_1"/>
<feature type="compositionally biased region" description="Basic and acidic residues" evidence="1">
    <location>
        <begin position="42"/>
        <end position="52"/>
    </location>
</feature>
<dbReference type="Gramene" id="OMERI07G08060.1">
    <property type="protein sequence ID" value="OMERI07G08060.1"/>
    <property type="gene ID" value="OMERI07G08060"/>
</dbReference>
<proteinExistence type="predicted"/>
<keyword evidence="3" id="KW-1185">Reference proteome</keyword>
<reference evidence="2" key="1">
    <citation type="submission" date="2015-04" db="UniProtKB">
        <authorList>
            <consortium name="EnsemblPlants"/>
        </authorList>
    </citation>
    <scope>IDENTIFICATION</scope>
</reference>
<evidence type="ECO:0000256" key="1">
    <source>
        <dbReference type="SAM" id="MobiDB-lite"/>
    </source>
</evidence>
<dbReference type="AlphaFoldDB" id="A0A0E0E9X1"/>
<name>A0A0E0E9X1_9ORYZ</name>
<protein>
    <submittedName>
        <fullName evidence="2">Uncharacterized protein</fullName>
    </submittedName>
</protein>
<organism evidence="2">
    <name type="scientific">Oryza meridionalis</name>
    <dbReference type="NCBI Taxonomy" id="40149"/>
    <lineage>
        <taxon>Eukaryota</taxon>
        <taxon>Viridiplantae</taxon>
        <taxon>Streptophyta</taxon>
        <taxon>Embryophyta</taxon>
        <taxon>Tracheophyta</taxon>
        <taxon>Spermatophyta</taxon>
        <taxon>Magnoliopsida</taxon>
        <taxon>Liliopsida</taxon>
        <taxon>Poales</taxon>
        <taxon>Poaceae</taxon>
        <taxon>BOP clade</taxon>
        <taxon>Oryzoideae</taxon>
        <taxon>Oryzeae</taxon>
        <taxon>Oryzinae</taxon>
        <taxon>Oryza</taxon>
    </lineage>
</organism>
<accession>A0A0E0E9X1</accession>
<reference evidence="2" key="2">
    <citation type="submission" date="2018-05" db="EMBL/GenBank/DDBJ databases">
        <title>OmerRS3 (Oryza meridionalis Reference Sequence Version 3).</title>
        <authorList>
            <person name="Zhang J."/>
            <person name="Kudrna D."/>
            <person name="Lee S."/>
            <person name="Talag J."/>
            <person name="Welchert J."/>
            <person name="Wing R.A."/>
        </authorList>
    </citation>
    <scope>NUCLEOTIDE SEQUENCE [LARGE SCALE GENOMIC DNA]</scope>
    <source>
        <strain evidence="2">cv. OR44</strain>
    </source>
</reference>
<evidence type="ECO:0000313" key="2">
    <source>
        <dbReference type="EnsemblPlants" id="OMERI07G08060.1"/>
    </source>
</evidence>
<evidence type="ECO:0000313" key="3">
    <source>
        <dbReference type="Proteomes" id="UP000008021"/>
    </source>
</evidence>
<dbReference type="Proteomes" id="UP000008021">
    <property type="component" value="Chromosome 7"/>
</dbReference>
<sequence>MEGEDGSSSRRVTKKRRGASRQEQGAEPEIDASVRGPLVKRPNFDCDCERPHPNSPRKRQCRSNSDCPSGSKDLKLSGLGAPELNPCDEDKGK</sequence>
<feature type="region of interest" description="Disordered" evidence="1">
    <location>
        <begin position="1"/>
        <end position="93"/>
    </location>
</feature>